<keyword evidence="4" id="KW-1185">Reference proteome</keyword>
<accession>A0A7N0U6G0</accession>
<dbReference type="InterPro" id="IPR042099">
    <property type="entry name" value="ANL_N_sf"/>
</dbReference>
<dbReference type="GO" id="GO:0016405">
    <property type="term" value="F:CoA-ligase activity"/>
    <property type="evidence" value="ECO:0007669"/>
    <property type="project" value="TreeGrafter"/>
</dbReference>
<dbReference type="Proteomes" id="UP000594263">
    <property type="component" value="Unplaced"/>
</dbReference>
<feature type="domain" description="AMP-dependent synthetase/ligase" evidence="2">
    <location>
        <begin position="53"/>
        <end position="82"/>
    </location>
</feature>
<dbReference type="InterPro" id="IPR000873">
    <property type="entry name" value="AMP-dep_synth/lig_dom"/>
</dbReference>
<dbReference type="Pfam" id="PF00501">
    <property type="entry name" value="AMP-binding"/>
    <property type="match status" value="1"/>
</dbReference>
<organism evidence="3 4">
    <name type="scientific">Kalanchoe fedtschenkoi</name>
    <name type="common">Lavender scallops</name>
    <name type="synonym">South American air plant</name>
    <dbReference type="NCBI Taxonomy" id="63787"/>
    <lineage>
        <taxon>Eukaryota</taxon>
        <taxon>Viridiplantae</taxon>
        <taxon>Streptophyta</taxon>
        <taxon>Embryophyta</taxon>
        <taxon>Tracheophyta</taxon>
        <taxon>Spermatophyta</taxon>
        <taxon>Magnoliopsida</taxon>
        <taxon>eudicotyledons</taxon>
        <taxon>Gunneridae</taxon>
        <taxon>Pentapetalae</taxon>
        <taxon>Saxifragales</taxon>
        <taxon>Crassulaceae</taxon>
        <taxon>Kalanchoe</taxon>
    </lineage>
</organism>
<reference evidence="3" key="1">
    <citation type="submission" date="2021-01" db="UniProtKB">
        <authorList>
            <consortium name="EnsemblPlants"/>
        </authorList>
    </citation>
    <scope>IDENTIFICATION</scope>
</reference>
<name>A0A7N0U6G0_KALFE</name>
<dbReference type="InterPro" id="IPR020845">
    <property type="entry name" value="AMP-binding_CS"/>
</dbReference>
<sequence length="84" mass="9160">MKLGVVVSPANPLSTESEVAHEIDLCRPRMGFAISQLARKIPRLVLVWKWLLDSAAILYSSGTTGKMKGVLITHRNLIALVGGY</sequence>
<evidence type="ECO:0000313" key="4">
    <source>
        <dbReference type="Proteomes" id="UP000594263"/>
    </source>
</evidence>
<evidence type="ECO:0000259" key="2">
    <source>
        <dbReference type="Pfam" id="PF00501"/>
    </source>
</evidence>
<dbReference type="AlphaFoldDB" id="A0A7N0U6G0"/>
<dbReference type="PANTHER" id="PTHR24096">
    <property type="entry name" value="LONG-CHAIN-FATTY-ACID--COA LIGASE"/>
    <property type="match status" value="1"/>
</dbReference>
<dbReference type="PANTHER" id="PTHR24096:SF251">
    <property type="entry name" value="4-COUMARATE--COA LIGASE-LIKE 9"/>
    <property type="match status" value="1"/>
</dbReference>
<keyword evidence="1" id="KW-0436">Ligase</keyword>
<evidence type="ECO:0000256" key="1">
    <source>
        <dbReference type="ARBA" id="ARBA00022598"/>
    </source>
</evidence>
<proteinExistence type="predicted"/>
<dbReference type="PROSITE" id="PS00455">
    <property type="entry name" value="AMP_BINDING"/>
    <property type="match status" value="1"/>
</dbReference>
<protein>
    <recommendedName>
        <fullName evidence="2">AMP-dependent synthetase/ligase domain-containing protein</fullName>
    </recommendedName>
</protein>
<dbReference type="EnsemblPlants" id="Kaladp0056s0002.1.v1.1">
    <property type="protein sequence ID" value="Kaladp0056s0002.1.v1.1.CDS.1"/>
    <property type="gene ID" value="Kaladp0056s0002.v1.1"/>
</dbReference>
<dbReference type="Gramene" id="Kaladp0056s0002.1.v1.1">
    <property type="protein sequence ID" value="Kaladp0056s0002.1.v1.1.CDS.1"/>
    <property type="gene ID" value="Kaladp0056s0002.v1.1"/>
</dbReference>
<dbReference type="Gene3D" id="3.40.50.12780">
    <property type="entry name" value="N-terminal domain of ligase-like"/>
    <property type="match status" value="1"/>
</dbReference>
<evidence type="ECO:0000313" key="3">
    <source>
        <dbReference type="EnsemblPlants" id="Kaladp0056s0002.1.v1.1.CDS.1"/>
    </source>
</evidence>
<dbReference type="SUPFAM" id="SSF56801">
    <property type="entry name" value="Acetyl-CoA synthetase-like"/>
    <property type="match status" value="1"/>
</dbReference>